<dbReference type="SUPFAM" id="SSF53822">
    <property type="entry name" value="Periplasmic binding protein-like I"/>
    <property type="match status" value="1"/>
</dbReference>
<proteinExistence type="predicted"/>
<name>A0A268NUR6_SHOCL</name>
<keyword evidence="2" id="KW-0805">Transcription regulation</keyword>
<sequence length="329" mass="36729">MFKIKPKISDVAKAAGVSPTTVSRVMNKRGYISEETRQKVYDAMKKLNYIPNDLARSLYNKRSNLIGLIVPTTANPFYGELTARIEHFCALAGLKVLLCNSLHNAEKEAHYWEMLRRNQVDGVIVCTYNRGLIDVSEQMPTVAFDHYLSSGIPVISSDNYAGGELAAATLIEAGCKNIVHINGPAELETPANLRRNGYEAVMQRYGLPAMTYEIRSILSQAEAEAAICALFDQQPQMDGVFASDDSIALKVIQEVRRRNKRVPEDVKVIGYDGTEFVRQHVPELTTIKQPMITMAETAVQILIQQIEQPEKALEKEYVHSIELVRGNSV</sequence>
<gene>
    <name evidence="6" type="ORF">CHH72_21615</name>
</gene>
<keyword evidence="4" id="KW-0804">Transcription</keyword>
<protein>
    <submittedName>
        <fullName evidence="6">LacI family transcriptional regulator</fullName>
    </submittedName>
</protein>
<dbReference type="Pfam" id="PF00356">
    <property type="entry name" value="LacI"/>
    <property type="match status" value="1"/>
</dbReference>
<reference evidence="6 7" key="1">
    <citation type="submission" date="2017-07" db="EMBL/GenBank/DDBJ databases">
        <title>Isolation and whole genome analysis of endospore-forming bacteria from heroin.</title>
        <authorList>
            <person name="Kalinowski J."/>
            <person name="Ahrens B."/>
            <person name="Al-Dilaimi A."/>
            <person name="Winkler A."/>
            <person name="Wibberg D."/>
            <person name="Schleenbecker U."/>
            <person name="Ruckert C."/>
            <person name="Wolfel R."/>
            <person name="Grass G."/>
        </authorList>
    </citation>
    <scope>NUCLEOTIDE SEQUENCE [LARGE SCALE GENOMIC DNA]</scope>
    <source>
        <strain evidence="6 7">7539</strain>
    </source>
</reference>
<evidence type="ECO:0000256" key="1">
    <source>
        <dbReference type="ARBA" id="ARBA00022491"/>
    </source>
</evidence>
<dbReference type="SUPFAM" id="SSF47413">
    <property type="entry name" value="lambda repressor-like DNA-binding domains"/>
    <property type="match status" value="1"/>
</dbReference>
<keyword evidence="3" id="KW-0238">DNA-binding</keyword>
<dbReference type="Gene3D" id="1.10.260.40">
    <property type="entry name" value="lambda repressor-like DNA-binding domains"/>
    <property type="match status" value="1"/>
</dbReference>
<dbReference type="GO" id="GO:0000976">
    <property type="term" value="F:transcription cis-regulatory region binding"/>
    <property type="evidence" value="ECO:0007669"/>
    <property type="project" value="TreeGrafter"/>
</dbReference>
<keyword evidence="1" id="KW-0678">Repressor</keyword>
<dbReference type="SMART" id="SM00354">
    <property type="entry name" value="HTH_LACI"/>
    <property type="match status" value="1"/>
</dbReference>
<dbReference type="PANTHER" id="PTHR30146">
    <property type="entry name" value="LACI-RELATED TRANSCRIPTIONAL REPRESSOR"/>
    <property type="match status" value="1"/>
</dbReference>
<dbReference type="InterPro" id="IPR000843">
    <property type="entry name" value="HTH_LacI"/>
</dbReference>
<dbReference type="PRINTS" id="PR00036">
    <property type="entry name" value="HTHLACI"/>
</dbReference>
<dbReference type="GO" id="GO:0003700">
    <property type="term" value="F:DNA-binding transcription factor activity"/>
    <property type="evidence" value="ECO:0007669"/>
    <property type="project" value="TreeGrafter"/>
</dbReference>
<dbReference type="InterPro" id="IPR010982">
    <property type="entry name" value="Lambda_DNA-bd_dom_sf"/>
</dbReference>
<feature type="domain" description="HTH lacI-type" evidence="5">
    <location>
        <begin position="6"/>
        <end position="60"/>
    </location>
</feature>
<dbReference type="PROSITE" id="PS00356">
    <property type="entry name" value="HTH_LACI_1"/>
    <property type="match status" value="1"/>
</dbReference>
<dbReference type="AlphaFoldDB" id="A0A268NUR6"/>
<comment type="caution">
    <text evidence="6">The sequence shown here is derived from an EMBL/GenBank/DDBJ whole genome shotgun (WGS) entry which is preliminary data.</text>
</comment>
<organism evidence="6 7">
    <name type="scientific">Shouchella clausii</name>
    <name type="common">Alkalihalobacillus clausii</name>
    <dbReference type="NCBI Taxonomy" id="79880"/>
    <lineage>
        <taxon>Bacteria</taxon>
        <taxon>Bacillati</taxon>
        <taxon>Bacillota</taxon>
        <taxon>Bacilli</taxon>
        <taxon>Bacillales</taxon>
        <taxon>Bacillaceae</taxon>
        <taxon>Shouchella</taxon>
    </lineage>
</organism>
<evidence type="ECO:0000256" key="3">
    <source>
        <dbReference type="ARBA" id="ARBA00023125"/>
    </source>
</evidence>
<evidence type="ECO:0000256" key="2">
    <source>
        <dbReference type="ARBA" id="ARBA00023015"/>
    </source>
</evidence>
<evidence type="ECO:0000313" key="7">
    <source>
        <dbReference type="Proteomes" id="UP000216207"/>
    </source>
</evidence>
<dbReference type="Proteomes" id="UP000216207">
    <property type="component" value="Unassembled WGS sequence"/>
</dbReference>
<dbReference type="EMBL" id="NPCC01000047">
    <property type="protein sequence ID" value="PAE86785.1"/>
    <property type="molecule type" value="Genomic_DNA"/>
</dbReference>
<accession>A0A268NUR6</accession>
<dbReference type="CDD" id="cd01392">
    <property type="entry name" value="HTH_LacI"/>
    <property type="match status" value="1"/>
</dbReference>
<dbReference type="Pfam" id="PF13377">
    <property type="entry name" value="Peripla_BP_3"/>
    <property type="match status" value="1"/>
</dbReference>
<evidence type="ECO:0000256" key="4">
    <source>
        <dbReference type="ARBA" id="ARBA00023163"/>
    </source>
</evidence>
<dbReference type="InterPro" id="IPR028082">
    <property type="entry name" value="Peripla_BP_I"/>
</dbReference>
<dbReference type="Gene3D" id="3.40.50.2300">
    <property type="match status" value="2"/>
</dbReference>
<evidence type="ECO:0000259" key="5">
    <source>
        <dbReference type="PROSITE" id="PS50932"/>
    </source>
</evidence>
<dbReference type="PANTHER" id="PTHR30146:SF95">
    <property type="entry name" value="RIBOSE OPERON REPRESSOR"/>
    <property type="match status" value="1"/>
</dbReference>
<dbReference type="InterPro" id="IPR046335">
    <property type="entry name" value="LacI/GalR-like_sensor"/>
</dbReference>
<dbReference type="CDD" id="cd06291">
    <property type="entry name" value="PBP1_Qymf-like"/>
    <property type="match status" value="1"/>
</dbReference>
<dbReference type="PROSITE" id="PS50932">
    <property type="entry name" value="HTH_LACI_2"/>
    <property type="match status" value="1"/>
</dbReference>
<evidence type="ECO:0000313" key="6">
    <source>
        <dbReference type="EMBL" id="PAE86785.1"/>
    </source>
</evidence>